<keyword evidence="3" id="KW-1185">Reference proteome</keyword>
<evidence type="ECO:0000259" key="1">
    <source>
        <dbReference type="PROSITE" id="PS50878"/>
    </source>
</evidence>
<feature type="domain" description="Reverse transcriptase" evidence="1">
    <location>
        <begin position="1"/>
        <end position="163"/>
    </location>
</feature>
<dbReference type="PROSITE" id="PS50878">
    <property type="entry name" value="RT_POL"/>
    <property type="match status" value="1"/>
</dbReference>
<reference evidence="3" key="2">
    <citation type="journal article" date="2017" name="Nat. Plants">
        <title>The Aegilops tauschii genome reveals multiple impacts of transposons.</title>
        <authorList>
            <person name="Zhao G."/>
            <person name="Zou C."/>
            <person name="Li K."/>
            <person name="Wang K."/>
            <person name="Li T."/>
            <person name="Gao L."/>
            <person name="Zhang X."/>
            <person name="Wang H."/>
            <person name="Yang Z."/>
            <person name="Liu X."/>
            <person name="Jiang W."/>
            <person name="Mao L."/>
            <person name="Kong X."/>
            <person name="Jiao Y."/>
            <person name="Jia J."/>
        </authorList>
    </citation>
    <scope>NUCLEOTIDE SEQUENCE [LARGE SCALE GENOMIC DNA]</scope>
    <source>
        <strain evidence="3">cv. AL8/78</strain>
    </source>
</reference>
<evidence type="ECO:0000313" key="2">
    <source>
        <dbReference type="EnsemblPlants" id="AET6Gv20706600.1"/>
    </source>
</evidence>
<dbReference type="PANTHER" id="PTHR33116">
    <property type="entry name" value="REVERSE TRANSCRIPTASE ZINC-BINDING DOMAIN-CONTAINING PROTEIN-RELATED-RELATED"/>
    <property type="match status" value="1"/>
</dbReference>
<protein>
    <recommendedName>
        <fullName evidence="1">Reverse transcriptase domain-containing protein</fullName>
    </recommendedName>
</protein>
<dbReference type="EnsemblPlants" id="AET6Gv20706600.1">
    <property type="protein sequence ID" value="AET6Gv20706600.1"/>
    <property type="gene ID" value="AET6Gv20706600"/>
</dbReference>
<dbReference type="Gramene" id="AET6Gv20706600.1">
    <property type="protein sequence ID" value="AET6Gv20706600.1"/>
    <property type="gene ID" value="AET6Gv20706600"/>
</dbReference>
<dbReference type="InterPro" id="IPR000477">
    <property type="entry name" value="RT_dom"/>
</dbReference>
<accession>A0A453PEP8</accession>
<dbReference type="PANTHER" id="PTHR33116:SF87">
    <property type="entry name" value="OS01G0158850 PROTEIN"/>
    <property type="match status" value="1"/>
</dbReference>
<reference evidence="2" key="4">
    <citation type="submission" date="2019-03" db="UniProtKB">
        <authorList>
            <consortium name="EnsemblPlants"/>
        </authorList>
    </citation>
    <scope>IDENTIFICATION</scope>
</reference>
<sequence>MLQSRVFCPKWISWIKCTLINNTFAVRINDTNGNYFIGGKGLKQGDPHSPLLFNLVADVFTKMLKKAASQDLISGLLPNVIPGGVVSVQYADDTILFLENSVHKARNFKWCLSCFETLSGMKINFHKSDLMTINVEDAVANEIAQIFCCKKRSFPIKYLGVPLHYDNMKREDLQPIIDRIIKGTSGWLGRYLTYRGKIVLLCACLINIPAYVMSVIKFPEWGINALNSQMAHFFWGNIGGQHKYHLANWGLVTRKKEYGGLGIPNIKEFNMALLASWRKMFFDDTDSDWKKIILHKYRVNSPNLFWSKGDGGSTFWKSITWALAAAKFFYR</sequence>
<dbReference type="Proteomes" id="UP000015105">
    <property type="component" value="Chromosome 6D"/>
</dbReference>
<dbReference type="Pfam" id="PF00078">
    <property type="entry name" value="RVT_1"/>
    <property type="match status" value="1"/>
</dbReference>
<dbReference type="SUPFAM" id="SSF56672">
    <property type="entry name" value="DNA/RNA polymerases"/>
    <property type="match status" value="1"/>
</dbReference>
<organism evidence="2 3">
    <name type="scientific">Aegilops tauschii subsp. strangulata</name>
    <name type="common">Goatgrass</name>
    <dbReference type="NCBI Taxonomy" id="200361"/>
    <lineage>
        <taxon>Eukaryota</taxon>
        <taxon>Viridiplantae</taxon>
        <taxon>Streptophyta</taxon>
        <taxon>Embryophyta</taxon>
        <taxon>Tracheophyta</taxon>
        <taxon>Spermatophyta</taxon>
        <taxon>Magnoliopsida</taxon>
        <taxon>Liliopsida</taxon>
        <taxon>Poales</taxon>
        <taxon>Poaceae</taxon>
        <taxon>BOP clade</taxon>
        <taxon>Pooideae</taxon>
        <taxon>Triticodae</taxon>
        <taxon>Triticeae</taxon>
        <taxon>Triticinae</taxon>
        <taxon>Aegilops</taxon>
    </lineage>
</organism>
<reference evidence="3" key="1">
    <citation type="journal article" date="2014" name="Science">
        <title>Ancient hybridizations among the ancestral genomes of bread wheat.</title>
        <authorList>
            <consortium name="International Wheat Genome Sequencing Consortium,"/>
            <person name="Marcussen T."/>
            <person name="Sandve S.R."/>
            <person name="Heier L."/>
            <person name="Spannagl M."/>
            <person name="Pfeifer M."/>
            <person name="Jakobsen K.S."/>
            <person name="Wulff B.B."/>
            <person name="Steuernagel B."/>
            <person name="Mayer K.F."/>
            <person name="Olsen O.A."/>
        </authorList>
    </citation>
    <scope>NUCLEOTIDE SEQUENCE [LARGE SCALE GENOMIC DNA]</scope>
    <source>
        <strain evidence="3">cv. AL8/78</strain>
    </source>
</reference>
<dbReference type="InterPro" id="IPR043502">
    <property type="entry name" value="DNA/RNA_pol_sf"/>
</dbReference>
<reference evidence="2" key="3">
    <citation type="journal article" date="2017" name="Nature">
        <title>Genome sequence of the progenitor of the wheat D genome Aegilops tauschii.</title>
        <authorList>
            <person name="Luo M.C."/>
            <person name="Gu Y.Q."/>
            <person name="Puiu D."/>
            <person name="Wang H."/>
            <person name="Twardziok S.O."/>
            <person name="Deal K.R."/>
            <person name="Huo N."/>
            <person name="Zhu T."/>
            <person name="Wang L."/>
            <person name="Wang Y."/>
            <person name="McGuire P.E."/>
            <person name="Liu S."/>
            <person name="Long H."/>
            <person name="Ramasamy R.K."/>
            <person name="Rodriguez J.C."/>
            <person name="Van S.L."/>
            <person name="Yuan L."/>
            <person name="Wang Z."/>
            <person name="Xia Z."/>
            <person name="Xiao L."/>
            <person name="Anderson O.D."/>
            <person name="Ouyang S."/>
            <person name="Liang Y."/>
            <person name="Zimin A.V."/>
            <person name="Pertea G."/>
            <person name="Qi P."/>
            <person name="Bennetzen J.L."/>
            <person name="Dai X."/>
            <person name="Dawson M.W."/>
            <person name="Muller H.G."/>
            <person name="Kugler K."/>
            <person name="Rivarola-Duarte L."/>
            <person name="Spannagl M."/>
            <person name="Mayer K.F.X."/>
            <person name="Lu F.H."/>
            <person name="Bevan M.W."/>
            <person name="Leroy P."/>
            <person name="Li P."/>
            <person name="You F.M."/>
            <person name="Sun Q."/>
            <person name="Liu Z."/>
            <person name="Lyons E."/>
            <person name="Wicker T."/>
            <person name="Salzberg S.L."/>
            <person name="Devos K.M."/>
            <person name="Dvorak J."/>
        </authorList>
    </citation>
    <scope>NUCLEOTIDE SEQUENCE [LARGE SCALE GENOMIC DNA]</scope>
    <source>
        <strain evidence="2">cv. AL8/78</strain>
    </source>
</reference>
<reference evidence="2" key="5">
    <citation type="journal article" date="2021" name="G3 (Bethesda)">
        <title>Aegilops tauschii genome assembly Aet v5.0 features greater sequence contiguity and improved annotation.</title>
        <authorList>
            <person name="Wang L."/>
            <person name="Zhu T."/>
            <person name="Rodriguez J.C."/>
            <person name="Deal K.R."/>
            <person name="Dubcovsky J."/>
            <person name="McGuire P.E."/>
            <person name="Lux T."/>
            <person name="Spannagl M."/>
            <person name="Mayer K.F.X."/>
            <person name="Baldrich P."/>
            <person name="Meyers B.C."/>
            <person name="Huo N."/>
            <person name="Gu Y.Q."/>
            <person name="Zhou H."/>
            <person name="Devos K.M."/>
            <person name="Bennetzen J.L."/>
            <person name="Unver T."/>
            <person name="Budak H."/>
            <person name="Gulick P.J."/>
            <person name="Galiba G."/>
            <person name="Kalapos B."/>
            <person name="Nelson D.R."/>
            <person name="Li P."/>
            <person name="You F.M."/>
            <person name="Luo M.C."/>
            <person name="Dvorak J."/>
        </authorList>
    </citation>
    <scope>NUCLEOTIDE SEQUENCE [LARGE SCALE GENOMIC DNA]</scope>
    <source>
        <strain evidence="2">cv. AL8/78</strain>
    </source>
</reference>
<dbReference type="STRING" id="200361.A0A453PEP8"/>
<name>A0A453PEP8_AEGTS</name>
<evidence type="ECO:0000313" key="3">
    <source>
        <dbReference type="Proteomes" id="UP000015105"/>
    </source>
</evidence>
<proteinExistence type="predicted"/>
<dbReference type="AlphaFoldDB" id="A0A453PEP8"/>